<evidence type="ECO:0000256" key="6">
    <source>
        <dbReference type="ARBA" id="ARBA00023008"/>
    </source>
</evidence>
<dbReference type="InterPro" id="IPR050845">
    <property type="entry name" value="Cu-binding_ET"/>
</dbReference>
<dbReference type="SUPFAM" id="SSF49503">
    <property type="entry name" value="Cupredoxins"/>
    <property type="match status" value="1"/>
</dbReference>
<evidence type="ECO:0000313" key="11">
    <source>
        <dbReference type="Proteomes" id="UP000477651"/>
    </source>
</evidence>
<dbReference type="InterPro" id="IPR028871">
    <property type="entry name" value="BlueCu_1_BS"/>
</dbReference>
<evidence type="ECO:0000256" key="3">
    <source>
        <dbReference type="ARBA" id="ARBA00022723"/>
    </source>
</evidence>
<dbReference type="InterPro" id="IPR008972">
    <property type="entry name" value="Cupredoxin"/>
</dbReference>
<comment type="function">
    <text evidence="8">Transfers electrons from cytochrome c551 to cytochrome oxidase.</text>
</comment>
<sequence>MSIKKFALAALLSIAAAPVMAAECSVVVESNDAMQFNTKEIAISKACSSFEIELKHTGSMPKAAMGHNIVIGKTADMQGILTDGMAAGAAKDYVKEGDERVIAHSALIGGGESTKFTVDTAKLEKDGDYEFVCSFPGHSSIMKGVVKVTD</sequence>
<dbReference type="InterPro" id="IPR000923">
    <property type="entry name" value="BlueCu_1"/>
</dbReference>
<evidence type="ECO:0000256" key="1">
    <source>
        <dbReference type="ARBA" id="ARBA00004418"/>
    </source>
</evidence>
<feature type="signal peptide" evidence="8">
    <location>
        <begin position="1"/>
        <end position="21"/>
    </location>
</feature>
<keyword evidence="7" id="KW-1015">Disulfide bond</keyword>
<gene>
    <name evidence="10" type="primary">azu</name>
    <name evidence="10" type="ORF">F9B74_04715</name>
</gene>
<dbReference type="CDD" id="cd13922">
    <property type="entry name" value="Azurin"/>
    <property type="match status" value="1"/>
</dbReference>
<evidence type="ECO:0000256" key="7">
    <source>
        <dbReference type="ARBA" id="ARBA00023157"/>
    </source>
</evidence>
<dbReference type="EMBL" id="JAAGYR010000007">
    <property type="protein sequence ID" value="NEN75630.1"/>
    <property type="molecule type" value="Genomic_DNA"/>
</dbReference>
<dbReference type="PANTHER" id="PTHR38439">
    <property type="entry name" value="AURACYANIN-B"/>
    <property type="match status" value="1"/>
</dbReference>
<name>A0A6L9Y592_9BURK</name>
<feature type="chain" id="PRO_5027161538" description="Azurin" evidence="8">
    <location>
        <begin position="22"/>
        <end position="150"/>
    </location>
</feature>
<dbReference type="GO" id="GO:0009055">
    <property type="term" value="F:electron transfer activity"/>
    <property type="evidence" value="ECO:0007669"/>
    <property type="project" value="InterPro"/>
</dbReference>
<evidence type="ECO:0000259" key="9">
    <source>
        <dbReference type="Pfam" id="PF00127"/>
    </source>
</evidence>
<keyword evidence="8" id="KW-0732">Signal</keyword>
<dbReference type="GO" id="GO:0005507">
    <property type="term" value="F:copper ion binding"/>
    <property type="evidence" value="ECO:0007669"/>
    <property type="project" value="UniProtKB-UniRule"/>
</dbReference>
<keyword evidence="3 8" id="KW-0479">Metal-binding</keyword>
<comment type="subcellular location">
    <subcellularLocation>
        <location evidence="1 8">Periplasm</location>
    </subcellularLocation>
</comment>
<keyword evidence="6 8" id="KW-0186">Copper</keyword>
<dbReference type="NCBIfam" id="TIGR02695">
    <property type="entry name" value="azurin"/>
    <property type="match status" value="1"/>
</dbReference>
<dbReference type="Gene3D" id="2.60.40.420">
    <property type="entry name" value="Cupredoxins - blue copper proteins"/>
    <property type="match status" value="1"/>
</dbReference>
<dbReference type="RefSeq" id="WP_163764263.1">
    <property type="nucleotide sequence ID" value="NZ_JAAGYR010000007.1"/>
</dbReference>
<dbReference type="PANTHER" id="PTHR38439:SF2">
    <property type="entry name" value="OUTER MEMBRANE PROTEIN H.8"/>
    <property type="match status" value="1"/>
</dbReference>
<keyword evidence="2 8" id="KW-0813">Transport</keyword>
<dbReference type="AlphaFoldDB" id="A0A6L9Y592"/>
<evidence type="ECO:0000313" key="10">
    <source>
        <dbReference type="EMBL" id="NEN75630.1"/>
    </source>
</evidence>
<organism evidence="10 11">
    <name type="scientific">Pelistega ratti</name>
    <dbReference type="NCBI Taxonomy" id="2652177"/>
    <lineage>
        <taxon>Bacteria</taxon>
        <taxon>Pseudomonadati</taxon>
        <taxon>Pseudomonadota</taxon>
        <taxon>Betaproteobacteria</taxon>
        <taxon>Burkholderiales</taxon>
        <taxon>Alcaligenaceae</taxon>
        <taxon>Pelistega</taxon>
    </lineage>
</organism>
<comment type="caution">
    <text evidence="10">The sequence shown here is derived from an EMBL/GenBank/DDBJ whole genome shotgun (WGS) entry which is preliminary data.</text>
</comment>
<evidence type="ECO:0000256" key="8">
    <source>
        <dbReference type="RuleBase" id="RU363017"/>
    </source>
</evidence>
<keyword evidence="11" id="KW-1185">Reference proteome</keyword>
<dbReference type="PROSITE" id="PS00196">
    <property type="entry name" value="COPPER_BLUE"/>
    <property type="match status" value="1"/>
</dbReference>
<dbReference type="Proteomes" id="UP000477651">
    <property type="component" value="Unassembled WGS sequence"/>
</dbReference>
<dbReference type="Pfam" id="PF00127">
    <property type="entry name" value="Copper-bind"/>
    <property type="match status" value="1"/>
</dbReference>
<evidence type="ECO:0000256" key="5">
    <source>
        <dbReference type="ARBA" id="ARBA00022982"/>
    </source>
</evidence>
<protein>
    <recommendedName>
        <fullName evidence="8">Azurin</fullName>
    </recommendedName>
</protein>
<keyword evidence="4 8" id="KW-0574">Periplasm</keyword>
<dbReference type="InterPro" id="IPR014068">
    <property type="entry name" value="Azurin"/>
</dbReference>
<reference evidence="10 11" key="1">
    <citation type="submission" date="2020-02" db="EMBL/GenBank/DDBJ databases">
        <title>Pelistega sp. NLN82 were isolated from wild rodents of the Hainan Island.</title>
        <authorList>
            <person name="Niu N."/>
            <person name="Zhou J."/>
        </authorList>
    </citation>
    <scope>NUCLEOTIDE SEQUENCE [LARGE SCALE GENOMIC DNA]</scope>
    <source>
        <strain evidence="10 11">NLN82</strain>
    </source>
</reference>
<evidence type="ECO:0000256" key="2">
    <source>
        <dbReference type="ARBA" id="ARBA00022448"/>
    </source>
</evidence>
<evidence type="ECO:0000256" key="4">
    <source>
        <dbReference type="ARBA" id="ARBA00022764"/>
    </source>
</evidence>
<keyword evidence="5 8" id="KW-0249">Electron transport</keyword>
<proteinExistence type="predicted"/>
<accession>A0A6L9Y592</accession>
<dbReference type="GO" id="GO:0042597">
    <property type="term" value="C:periplasmic space"/>
    <property type="evidence" value="ECO:0007669"/>
    <property type="project" value="UniProtKB-SubCell"/>
</dbReference>
<feature type="domain" description="Blue (type 1) copper" evidence="9">
    <location>
        <begin position="22"/>
        <end position="148"/>
    </location>
</feature>